<dbReference type="Proteomes" id="UP000543556">
    <property type="component" value="Unassembled WGS sequence"/>
</dbReference>
<keyword evidence="7" id="KW-1185">Reference proteome</keyword>
<dbReference type="InterPro" id="IPR003713">
    <property type="entry name" value="FliS"/>
</dbReference>
<dbReference type="PANTHER" id="PTHR34773">
    <property type="entry name" value="FLAGELLAR SECRETION CHAPERONE FLIS"/>
    <property type="match status" value="1"/>
</dbReference>
<evidence type="ECO:0000256" key="3">
    <source>
        <dbReference type="ARBA" id="ARBA00022490"/>
    </source>
</evidence>
<evidence type="ECO:0000256" key="4">
    <source>
        <dbReference type="ARBA" id="ARBA00022795"/>
    </source>
</evidence>
<organism evidence="6 7">
    <name type="scientific">Arthrobacter wenxiniae</name>
    <dbReference type="NCBI Taxonomy" id="2713570"/>
    <lineage>
        <taxon>Bacteria</taxon>
        <taxon>Bacillati</taxon>
        <taxon>Actinomycetota</taxon>
        <taxon>Actinomycetes</taxon>
        <taxon>Micrococcales</taxon>
        <taxon>Micrococcaceae</taxon>
        <taxon>Arthrobacter</taxon>
    </lineage>
</organism>
<dbReference type="AlphaFoldDB" id="A0A7Y7IJ22"/>
<reference evidence="6 7" key="1">
    <citation type="submission" date="2020-02" db="EMBL/GenBank/DDBJ databases">
        <title>Genome sequence of strain AETb3-4.</title>
        <authorList>
            <person name="Gao J."/>
            <person name="Zhang X."/>
        </authorList>
    </citation>
    <scope>NUCLEOTIDE SEQUENCE [LARGE SCALE GENOMIC DNA]</scope>
    <source>
        <strain evidence="6 7">AETb3-4</strain>
    </source>
</reference>
<dbReference type="GO" id="GO:0071973">
    <property type="term" value="P:bacterial-type flagellum-dependent cell motility"/>
    <property type="evidence" value="ECO:0007669"/>
    <property type="project" value="TreeGrafter"/>
</dbReference>
<dbReference type="InterPro" id="IPR036584">
    <property type="entry name" value="FliS_sf"/>
</dbReference>
<dbReference type="PANTHER" id="PTHR34773:SF1">
    <property type="entry name" value="FLAGELLAR SECRETION CHAPERONE FLIS"/>
    <property type="match status" value="1"/>
</dbReference>
<name>A0A7Y7IJ22_9MICC</name>
<evidence type="ECO:0000256" key="5">
    <source>
        <dbReference type="ARBA" id="ARBA00023186"/>
    </source>
</evidence>
<dbReference type="RefSeq" id="WP_176635960.1">
    <property type="nucleotide sequence ID" value="NZ_JAAMFM010000027.1"/>
</dbReference>
<evidence type="ECO:0000256" key="2">
    <source>
        <dbReference type="ARBA" id="ARBA00008787"/>
    </source>
</evidence>
<keyword evidence="6" id="KW-0966">Cell projection</keyword>
<evidence type="ECO:0000313" key="6">
    <source>
        <dbReference type="EMBL" id="NVM96238.1"/>
    </source>
</evidence>
<sequence length="141" mass="15550">MTLHQARALNSYQREAILSASPARLLTMLYDRLLLDLSRAQDAQESQDWQTAHVMLVHAQDIIAELAGSLNTGMWDGAGNLLGIYNYAGTALMYANIHRNVKLTRECIELLEPLRQTWHEAAAAPSTILPAPQLSNQAALA</sequence>
<comment type="similarity">
    <text evidence="2">Belongs to the FliS family.</text>
</comment>
<comment type="caution">
    <text evidence="6">The sequence shown here is derived from an EMBL/GenBank/DDBJ whole genome shotgun (WGS) entry which is preliminary data.</text>
</comment>
<dbReference type="GO" id="GO:0044780">
    <property type="term" value="P:bacterial-type flagellum assembly"/>
    <property type="evidence" value="ECO:0007669"/>
    <property type="project" value="InterPro"/>
</dbReference>
<keyword evidence="6" id="KW-0969">Cilium</keyword>
<protein>
    <submittedName>
        <fullName evidence="6">Flagellar export chaperone FliS</fullName>
    </submittedName>
</protein>
<keyword evidence="4" id="KW-1005">Bacterial flagellum biogenesis</keyword>
<gene>
    <name evidence="6" type="primary">fliS</name>
    <name evidence="6" type="ORF">G6034_15260</name>
</gene>
<dbReference type="Gene3D" id="1.20.120.340">
    <property type="entry name" value="Flagellar protein FliS"/>
    <property type="match status" value="1"/>
</dbReference>
<comment type="subcellular location">
    <subcellularLocation>
        <location evidence="1">Cytoplasm</location>
        <location evidence="1">Cytosol</location>
    </subcellularLocation>
</comment>
<dbReference type="EMBL" id="JAAMFM010000027">
    <property type="protein sequence ID" value="NVM96238.1"/>
    <property type="molecule type" value="Genomic_DNA"/>
</dbReference>
<accession>A0A7Y7IJ22</accession>
<dbReference type="CDD" id="cd16098">
    <property type="entry name" value="FliS"/>
    <property type="match status" value="1"/>
</dbReference>
<dbReference type="NCBIfam" id="TIGR00208">
    <property type="entry name" value="fliS"/>
    <property type="match status" value="1"/>
</dbReference>
<keyword evidence="3" id="KW-0963">Cytoplasm</keyword>
<dbReference type="GO" id="GO:0005829">
    <property type="term" value="C:cytosol"/>
    <property type="evidence" value="ECO:0007669"/>
    <property type="project" value="UniProtKB-SubCell"/>
</dbReference>
<keyword evidence="6" id="KW-0282">Flagellum</keyword>
<keyword evidence="5" id="KW-0143">Chaperone</keyword>
<evidence type="ECO:0000313" key="7">
    <source>
        <dbReference type="Proteomes" id="UP000543556"/>
    </source>
</evidence>
<dbReference type="Pfam" id="PF02561">
    <property type="entry name" value="FliS"/>
    <property type="match status" value="1"/>
</dbReference>
<proteinExistence type="inferred from homology"/>
<dbReference type="SUPFAM" id="SSF101116">
    <property type="entry name" value="Flagellar export chaperone FliS"/>
    <property type="match status" value="1"/>
</dbReference>
<evidence type="ECO:0000256" key="1">
    <source>
        <dbReference type="ARBA" id="ARBA00004514"/>
    </source>
</evidence>